<dbReference type="KEGG" id="vde:111246741"/>
<name>A0A7M7JIA1_VARDE</name>
<keyword evidence="2" id="KW-1185">Reference proteome</keyword>
<sequence length="135" mass="14875">MSETVGALLPVKERQRPIVDEANRTVYCPDEGKDRPACQVRMIPGSNLALKRLIEVTDKDYTKALLAPILMSCRGCSKSFPGVARLTEMLMHLDSKQHSKTCGVPVEENPLYQMALEATAAKKKTAEAEGLMQLT</sequence>
<proteinExistence type="predicted"/>
<dbReference type="GeneID" id="111246741"/>
<accession>A0A7M7JIA1</accession>
<evidence type="ECO:0000313" key="1">
    <source>
        <dbReference type="EnsemblMetazoa" id="XP_022652579"/>
    </source>
</evidence>
<evidence type="ECO:0000313" key="2">
    <source>
        <dbReference type="Proteomes" id="UP000594260"/>
    </source>
</evidence>
<protein>
    <submittedName>
        <fullName evidence="1">Uncharacterized protein</fullName>
    </submittedName>
</protein>
<dbReference type="InParanoid" id="A0A7M7JIA1"/>
<reference evidence="1" key="1">
    <citation type="submission" date="2021-01" db="UniProtKB">
        <authorList>
            <consortium name="EnsemblMetazoa"/>
        </authorList>
    </citation>
    <scope>IDENTIFICATION</scope>
</reference>
<dbReference type="AlphaFoldDB" id="A0A7M7JIA1"/>
<dbReference type="EnsemblMetazoa" id="XM_022796844">
    <property type="protein sequence ID" value="XP_022652579"/>
    <property type="gene ID" value="LOC111246741"/>
</dbReference>
<organism evidence="1 2">
    <name type="scientific">Varroa destructor</name>
    <name type="common">Honeybee mite</name>
    <dbReference type="NCBI Taxonomy" id="109461"/>
    <lineage>
        <taxon>Eukaryota</taxon>
        <taxon>Metazoa</taxon>
        <taxon>Ecdysozoa</taxon>
        <taxon>Arthropoda</taxon>
        <taxon>Chelicerata</taxon>
        <taxon>Arachnida</taxon>
        <taxon>Acari</taxon>
        <taxon>Parasitiformes</taxon>
        <taxon>Mesostigmata</taxon>
        <taxon>Gamasina</taxon>
        <taxon>Dermanyssoidea</taxon>
        <taxon>Varroidae</taxon>
        <taxon>Varroa</taxon>
    </lineage>
</organism>
<dbReference type="Proteomes" id="UP000594260">
    <property type="component" value="Unplaced"/>
</dbReference>
<dbReference type="RefSeq" id="XP_022652579.1">
    <property type="nucleotide sequence ID" value="XM_022796844.1"/>
</dbReference>